<evidence type="ECO:0000313" key="2">
    <source>
        <dbReference type="EnsemblMetazoa" id="GPPI021347-PA"/>
    </source>
</evidence>
<dbReference type="Proteomes" id="UP000092460">
    <property type="component" value="Unassembled WGS sequence"/>
</dbReference>
<reference evidence="3" key="1">
    <citation type="submission" date="2015-01" db="EMBL/GenBank/DDBJ databases">
        <authorList>
            <person name="Aksoy S."/>
            <person name="Warren W."/>
            <person name="Wilson R.K."/>
        </authorList>
    </citation>
    <scope>NUCLEOTIDE SEQUENCE [LARGE SCALE GENOMIC DNA]</scope>
    <source>
        <strain evidence="3">IAEA</strain>
    </source>
</reference>
<keyword evidence="1" id="KW-0472">Membrane</keyword>
<protein>
    <submittedName>
        <fullName evidence="2">Uncharacterized protein</fullName>
    </submittedName>
</protein>
<dbReference type="VEuPathDB" id="VectorBase:GPPI021347"/>
<reference evidence="2" key="2">
    <citation type="submission" date="2020-05" db="UniProtKB">
        <authorList>
            <consortium name="EnsemblMetazoa"/>
        </authorList>
    </citation>
    <scope>IDENTIFICATION</scope>
    <source>
        <strain evidence="2">IAEA</strain>
    </source>
</reference>
<keyword evidence="1" id="KW-1133">Transmembrane helix</keyword>
<feature type="transmembrane region" description="Helical" evidence="1">
    <location>
        <begin position="6"/>
        <end position="22"/>
    </location>
</feature>
<keyword evidence="1" id="KW-0812">Transmembrane</keyword>
<evidence type="ECO:0000256" key="1">
    <source>
        <dbReference type="SAM" id="Phobius"/>
    </source>
</evidence>
<evidence type="ECO:0000313" key="3">
    <source>
        <dbReference type="Proteomes" id="UP000092460"/>
    </source>
</evidence>
<dbReference type="AlphaFoldDB" id="A0A1B0B7H2"/>
<name>A0A1B0B7H2_9MUSC</name>
<dbReference type="EnsemblMetazoa" id="GPPI021347-RA">
    <property type="protein sequence ID" value="GPPI021347-PA"/>
    <property type="gene ID" value="GPPI021347"/>
</dbReference>
<keyword evidence="3" id="KW-1185">Reference proteome</keyword>
<proteinExistence type="predicted"/>
<accession>A0A1B0B7H2</accession>
<sequence length="89" mass="10416">MSTCRRIYLSVSICLPQLVLFVQRIRMTMIFVLDDYIKKTHLYTHYRLERSDEASSKENVTILMMGHLCADSAVALHYRSPLVRLLLQV</sequence>
<organism evidence="2 3">
    <name type="scientific">Glossina palpalis gambiensis</name>
    <dbReference type="NCBI Taxonomy" id="67801"/>
    <lineage>
        <taxon>Eukaryota</taxon>
        <taxon>Metazoa</taxon>
        <taxon>Ecdysozoa</taxon>
        <taxon>Arthropoda</taxon>
        <taxon>Hexapoda</taxon>
        <taxon>Insecta</taxon>
        <taxon>Pterygota</taxon>
        <taxon>Neoptera</taxon>
        <taxon>Endopterygota</taxon>
        <taxon>Diptera</taxon>
        <taxon>Brachycera</taxon>
        <taxon>Muscomorpha</taxon>
        <taxon>Hippoboscoidea</taxon>
        <taxon>Glossinidae</taxon>
        <taxon>Glossina</taxon>
    </lineage>
</organism>
<dbReference type="EMBL" id="JXJN01009633">
    <property type="status" value="NOT_ANNOTATED_CDS"/>
    <property type="molecule type" value="Genomic_DNA"/>
</dbReference>
<dbReference type="EMBL" id="JXJN01009632">
    <property type="status" value="NOT_ANNOTATED_CDS"/>
    <property type="molecule type" value="Genomic_DNA"/>
</dbReference>